<organism evidence="1 2">
    <name type="scientific">Sphingobium chungbukense</name>
    <dbReference type="NCBI Taxonomy" id="56193"/>
    <lineage>
        <taxon>Bacteria</taxon>
        <taxon>Pseudomonadati</taxon>
        <taxon>Pseudomonadota</taxon>
        <taxon>Alphaproteobacteria</taxon>
        <taxon>Sphingomonadales</taxon>
        <taxon>Sphingomonadaceae</taxon>
        <taxon>Sphingobium</taxon>
    </lineage>
</organism>
<gene>
    <name evidence="1" type="ORF">YP76_19755</name>
</gene>
<keyword evidence="2" id="KW-1185">Reference proteome</keyword>
<sequence length="72" mass="7958">MFHSWLIDLHGYQVGQIQGRSTFRLLTSGAKAHASFPYRSALAFPQRQPTRHGSPGSLARSIKWLASPAIPV</sequence>
<dbReference type="AlphaFoldDB" id="A0A0M3ALR3"/>
<protein>
    <submittedName>
        <fullName evidence="1">Uncharacterized protein</fullName>
    </submittedName>
</protein>
<comment type="caution">
    <text evidence="1">The sequence shown here is derived from an EMBL/GenBank/DDBJ whole genome shotgun (WGS) entry which is preliminary data.</text>
</comment>
<name>A0A0M3ALR3_9SPHN</name>
<dbReference type="EMBL" id="LBIC01000009">
    <property type="protein sequence ID" value="KKW90775.1"/>
    <property type="molecule type" value="Genomic_DNA"/>
</dbReference>
<proteinExistence type="predicted"/>
<accession>A0A0M3ALR3</accession>
<dbReference type="Proteomes" id="UP000033874">
    <property type="component" value="Unassembled WGS sequence"/>
</dbReference>
<evidence type="ECO:0000313" key="1">
    <source>
        <dbReference type="EMBL" id="KKW90775.1"/>
    </source>
</evidence>
<evidence type="ECO:0000313" key="2">
    <source>
        <dbReference type="Proteomes" id="UP000033874"/>
    </source>
</evidence>
<reference evidence="1 2" key="1">
    <citation type="submission" date="2015-04" db="EMBL/GenBank/DDBJ databases">
        <title>Genome sequence of aromatic hydrocarbons-degrading Sphingobium chungbukense DJ77.</title>
        <authorList>
            <person name="Kim Y.-C."/>
            <person name="Chae J.-C."/>
        </authorList>
    </citation>
    <scope>NUCLEOTIDE SEQUENCE [LARGE SCALE GENOMIC DNA]</scope>
    <source>
        <strain evidence="1 2">DJ77</strain>
    </source>
</reference>
<dbReference type="PATRIC" id="fig|56193.3.peg.4155"/>
<dbReference type="STRING" id="56193.YP76_19755"/>